<evidence type="ECO:0000313" key="9">
    <source>
        <dbReference type="Proteomes" id="UP001161406"/>
    </source>
</evidence>
<evidence type="ECO:0000256" key="2">
    <source>
        <dbReference type="ARBA" id="ARBA00001997"/>
    </source>
</evidence>
<comment type="function">
    <text evidence="2">Catalyzes the epimerization of the C3' and C5'positions of dTDP-6-deoxy-D-xylo-4-hexulose, forming dTDP-6-deoxy-L-lyxo-4-hexulose.</text>
</comment>
<evidence type="ECO:0000256" key="7">
    <source>
        <dbReference type="ARBA" id="ARBA00033311"/>
    </source>
</evidence>
<evidence type="ECO:0000256" key="6">
    <source>
        <dbReference type="ARBA" id="ARBA00031424"/>
    </source>
</evidence>
<evidence type="ECO:0000313" key="8">
    <source>
        <dbReference type="EMBL" id="GLQ11250.1"/>
    </source>
</evidence>
<organism evidence="8 9">
    <name type="scientific">Devosia yakushimensis</name>
    <dbReference type="NCBI Taxonomy" id="470028"/>
    <lineage>
        <taxon>Bacteria</taxon>
        <taxon>Pseudomonadati</taxon>
        <taxon>Pseudomonadota</taxon>
        <taxon>Alphaproteobacteria</taxon>
        <taxon>Hyphomicrobiales</taxon>
        <taxon>Devosiaceae</taxon>
        <taxon>Devosia</taxon>
    </lineage>
</organism>
<accession>A0ABQ5UGM8</accession>
<dbReference type="PANTHER" id="PTHR21047">
    <property type="entry name" value="DTDP-6-DEOXY-D-GLUCOSE-3,5 EPIMERASE"/>
    <property type="match status" value="1"/>
</dbReference>
<dbReference type="Pfam" id="PF00908">
    <property type="entry name" value="dTDP_sugar_isom"/>
    <property type="match status" value="1"/>
</dbReference>
<reference evidence="8" key="2">
    <citation type="submission" date="2023-01" db="EMBL/GenBank/DDBJ databases">
        <title>Draft genome sequence of Devosia yakushimensis strain NBRC 103855.</title>
        <authorList>
            <person name="Sun Q."/>
            <person name="Mori K."/>
        </authorList>
    </citation>
    <scope>NUCLEOTIDE SEQUENCE</scope>
    <source>
        <strain evidence="8">NBRC 103855</strain>
    </source>
</reference>
<dbReference type="InterPro" id="IPR011051">
    <property type="entry name" value="RmlC_Cupin_sf"/>
</dbReference>
<comment type="catalytic activity">
    <reaction evidence="1">
        <text>dTDP-4-dehydro-6-deoxy-alpha-D-glucose = dTDP-4-dehydro-beta-L-rhamnose</text>
        <dbReference type="Rhea" id="RHEA:16969"/>
        <dbReference type="ChEBI" id="CHEBI:57649"/>
        <dbReference type="ChEBI" id="CHEBI:62830"/>
        <dbReference type="EC" id="5.1.3.13"/>
    </reaction>
</comment>
<dbReference type="SUPFAM" id="SSF51182">
    <property type="entry name" value="RmlC-like cupins"/>
    <property type="match status" value="1"/>
</dbReference>
<dbReference type="InterPro" id="IPR000888">
    <property type="entry name" value="RmlC-like"/>
</dbReference>
<dbReference type="EMBL" id="BSNG01000001">
    <property type="protein sequence ID" value="GLQ11250.1"/>
    <property type="molecule type" value="Genomic_DNA"/>
</dbReference>
<dbReference type="Proteomes" id="UP001161406">
    <property type="component" value="Unassembled WGS sequence"/>
</dbReference>
<evidence type="ECO:0000256" key="1">
    <source>
        <dbReference type="ARBA" id="ARBA00001298"/>
    </source>
</evidence>
<dbReference type="InterPro" id="IPR014710">
    <property type="entry name" value="RmlC-like_jellyroll"/>
</dbReference>
<reference evidence="8" key="1">
    <citation type="journal article" date="2014" name="Int. J. Syst. Evol. Microbiol.">
        <title>Complete genome of a new Firmicutes species belonging to the dominant human colonic microbiota ('Ruminococcus bicirculans') reveals two chromosomes and a selective capacity to utilize plant glucans.</title>
        <authorList>
            <consortium name="NISC Comparative Sequencing Program"/>
            <person name="Wegmann U."/>
            <person name="Louis P."/>
            <person name="Goesmann A."/>
            <person name="Henrissat B."/>
            <person name="Duncan S.H."/>
            <person name="Flint H.J."/>
        </authorList>
    </citation>
    <scope>NUCLEOTIDE SEQUENCE</scope>
    <source>
        <strain evidence="8">NBRC 103855</strain>
    </source>
</reference>
<gene>
    <name evidence="8" type="ORF">GCM10007913_31820</name>
</gene>
<dbReference type="Gene3D" id="2.60.120.10">
    <property type="entry name" value="Jelly Rolls"/>
    <property type="match status" value="1"/>
</dbReference>
<keyword evidence="9" id="KW-1185">Reference proteome</keyword>
<sequence>MSVDIRKGSPTYGKWVGLEISADKGNQVFVPKGFAHGFVTLEPNTDIYYKVSSHYAREEERAIRFDDPAIGIDWPMDLEALVVSEKDRNAFLLADVDNNYEYTGGK</sequence>
<dbReference type="PANTHER" id="PTHR21047:SF2">
    <property type="entry name" value="THYMIDINE DIPHOSPHO-4-KETO-RHAMNOSE 3,5-EPIMERASE"/>
    <property type="match status" value="1"/>
</dbReference>
<evidence type="ECO:0000256" key="4">
    <source>
        <dbReference type="ARBA" id="ARBA00019595"/>
    </source>
</evidence>
<protein>
    <recommendedName>
        <fullName evidence="4">dTDP-4-dehydrorhamnose 3,5-epimerase</fullName>
        <ecNumber evidence="3">5.1.3.13</ecNumber>
    </recommendedName>
    <alternativeName>
        <fullName evidence="6">Thymidine diphospho-4-keto-rhamnose 3,5-epimerase</fullName>
    </alternativeName>
    <alternativeName>
        <fullName evidence="5">dTDP-4-keto-6-deoxyglucose 3,5-epimerase</fullName>
    </alternativeName>
    <alternativeName>
        <fullName evidence="7">dTDP-6-deoxy-D-xylo-4-hexulose 3,5-epimerase</fullName>
    </alternativeName>
</protein>
<dbReference type="EC" id="5.1.3.13" evidence="3"/>
<evidence type="ECO:0000256" key="3">
    <source>
        <dbReference type="ARBA" id="ARBA00012098"/>
    </source>
</evidence>
<comment type="caution">
    <text evidence="8">The sequence shown here is derived from an EMBL/GenBank/DDBJ whole genome shotgun (WGS) entry which is preliminary data.</text>
</comment>
<proteinExistence type="predicted"/>
<evidence type="ECO:0000256" key="5">
    <source>
        <dbReference type="ARBA" id="ARBA00029758"/>
    </source>
</evidence>
<name>A0ABQ5UGM8_9HYPH</name>